<evidence type="ECO:0000313" key="1">
    <source>
        <dbReference type="EMBL" id="KAJ8349321.1"/>
    </source>
</evidence>
<keyword evidence="2" id="KW-1185">Reference proteome</keyword>
<comment type="caution">
    <text evidence="1">The sequence shown here is derived from an EMBL/GenBank/DDBJ whole genome shotgun (WGS) entry which is preliminary data.</text>
</comment>
<gene>
    <name evidence="1" type="ORF">SKAU_G00244510</name>
</gene>
<organism evidence="1 2">
    <name type="scientific">Synaphobranchus kaupii</name>
    <name type="common">Kaup's arrowtooth eel</name>
    <dbReference type="NCBI Taxonomy" id="118154"/>
    <lineage>
        <taxon>Eukaryota</taxon>
        <taxon>Metazoa</taxon>
        <taxon>Chordata</taxon>
        <taxon>Craniata</taxon>
        <taxon>Vertebrata</taxon>
        <taxon>Euteleostomi</taxon>
        <taxon>Actinopterygii</taxon>
        <taxon>Neopterygii</taxon>
        <taxon>Teleostei</taxon>
        <taxon>Anguilliformes</taxon>
        <taxon>Synaphobranchidae</taxon>
        <taxon>Synaphobranchus</taxon>
    </lineage>
</organism>
<dbReference type="Proteomes" id="UP001152622">
    <property type="component" value="Chromosome 9"/>
</dbReference>
<accession>A0A9Q1F1N9</accession>
<proteinExistence type="predicted"/>
<dbReference type="AlphaFoldDB" id="A0A9Q1F1N9"/>
<reference evidence="1" key="1">
    <citation type="journal article" date="2023" name="Science">
        <title>Genome structures resolve the early diversification of teleost fishes.</title>
        <authorList>
            <person name="Parey E."/>
            <person name="Louis A."/>
            <person name="Montfort J."/>
            <person name="Bouchez O."/>
            <person name="Roques C."/>
            <person name="Iampietro C."/>
            <person name="Lluch J."/>
            <person name="Castinel A."/>
            <person name="Donnadieu C."/>
            <person name="Desvignes T."/>
            <person name="Floi Bucao C."/>
            <person name="Jouanno E."/>
            <person name="Wen M."/>
            <person name="Mejri S."/>
            <person name="Dirks R."/>
            <person name="Jansen H."/>
            <person name="Henkel C."/>
            <person name="Chen W.J."/>
            <person name="Zahm M."/>
            <person name="Cabau C."/>
            <person name="Klopp C."/>
            <person name="Thompson A.W."/>
            <person name="Robinson-Rechavi M."/>
            <person name="Braasch I."/>
            <person name="Lecointre G."/>
            <person name="Bobe J."/>
            <person name="Postlethwait J.H."/>
            <person name="Berthelot C."/>
            <person name="Roest Crollius H."/>
            <person name="Guiguen Y."/>
        </authorList>
    </citation>
    <scope>NUCLEOTIDE SEQUENCE</scope>
    <source>
        <strain evidence="1">WJC10195</strain>
    </source>
</reference>
<sequence length="107" mass="11529">MQVRDRPAQANSFEHVQSLTSESNVTVGYYVASSSMVYVPSVLMEALAAYGVQKFTADMRQFVPALQCLPLAMGPWVSSPAVSLQLKTDANLATQRSKGRAVNMAGC</sequence>
<dbReference type="EMBL" id="JAINUF010000009">
    <property type="protein sequence ID" value="KAJ8349321.1"/>
    <property type="molecule type" value="Genomic_DNA"/>
</dbReference>
<name>A0A9Q1F1N9_SYNKA</name>
<protein>
    <submittedName>
        <fullName evidence="1">Uncharacterized protein</fullName>
    </submittedName>
</protein>
<evidence type="ECO:0000313" key="2">
    <source>
        <dbReference type="Proteomes" id="UP001152622"/>
    </source>
</evidence>